<organism evidence="1">
    <name type="scientific">marine sediment metagenome</name>
    <dbReference type="NCBI Taxonomy" id="412755"/>
    <lineage>
        <taxon>unclassified sequences</taxon>
        <taxon>metagenomes</taxon>
        <taxon>ecological metagenomes</taxon>
    </lineage>
</organism>
<evidence type="ECO:0008006" key="2">
    <source>
        <dbReference type="Google" id="ProtNLM"/>
    </source>
</evidence>
<protein>
    <recommendedName>
        <fullName evidence="2">Peptidase S33 tripeptidyl aminopeptidase-like C-terminal domain-containing protein</fullName>
    </recommendedName>
</protein>
<dbReference type="InterPro" id="IPR029058">
    <property type="entry name" value="AB_hydrolase_fold"/>
</dbReference>
<evidence type="ECO:0000313" key="1">
    <source>
        <dbReference type="EMBL" id="GAG59975.1"/>
    </source>
</evidence>
<proteinExistence type="predicted"/>
<gene>
    <name evidence="1" type="ORF">S01H4_14221</name>
</gene>
<dbReference type="EMBL" id="BART01006240">
    <property type="protein sequence ID" value="GAG59975.1"/>
    <property type="molecule type" value="Genomic_DNA"/>
</dbReference>
<sequence>LPKTFIKSENENPWTPQDIINHSNALADHNTLADLHKIKHKTLIIAGEKDRLTPIISSEQVHIKIPNSILETIPGKK</sequence>
<reference evidence="1" key="1">
    <citation type="journal article" date="2014" name="Front. Microbiol.">
        <title>High frequency of phylogenetically diverse reductive dehalogenase-homologous genes in deep subseafloor sedimentary metagenomes.</title>
        <authorList>
            <person name="Kawai M."/>
            <person name="Futagami T."/>
            <person name="Toyoda A."/>
            <person name="Takaki Y."/>
            <person name="Nishi S."/>
            <person name="Hori S."/>
            <person name="Arai W."/>
            <person name="Tsubouchi T."/>
            <person name="Morono Y."/>
            <person name="Uchiyama I."/>
            <person name="Ito T."/>
            <person name="Fujiyama A."/>
            <person name="Inagaki F."/>
            <person name="Takami H."/>
        </authorList>
    </citation>
    <scope>NUCLEOTIDE SEQUENCE</scope>
    <source>
        <strain evidence="1">Expedition CK06-06</strain>
    </source>
</reference>
<dbReference type="SUPFAM" id="SSF53474">
    <property type="entry name" value="alpha/beta-Hydrolases"/>
    <property type="match status" value="1"/>
</dbReference>
<accession>X0YUR6</accession>
<name>X0YUR6_9ZZZZ</name>
<comment type="caution">
    <text evidence="1">The sequence shown here is derived from an EMBL/GenBank/DDBJ whole genome shotgun (WGS) entry which is preliminary data.</text>
</comment>
<feature type="non-terminal residue" evidence="1">
    <location>
        <position position="1"/>
    </location>
</feature>
<dbReference type="AlphaFoldDB" id="X0YUR6"/>
<dbReference type="Gene3D" id="3.40.50.1820">
    <property type="entry name" value="alpha/beta hydrolase"/>
    <property type="match status" value="1"/>
</dbReference>